<evidence type="ECO:0000313" key="2">
    <source>
        <dbReference type="Proteomes" id="UP000010483"/>
    </source>
</evidence>
<dbReference type="KEGG" id="csn:Cyast_1699"/>
<reference evidence="2" key="1">
    <citation type="journal article" date="2013" name="Proc. Natl. Acad. Sci. U.S.A.">
        <title>Improving the coverage of the cyanobacterial phylum using diversity-driven genome sequencing.</title>
        <authorList>
            <person name="Shih P.M."/>
            <person name="Wu D."/>
            <person name="Latifi A."/>
            <person name="Axen S.D."/>
            <person name="Fewer D.P."/>
            <person name="Talla E."/>
            <person name="Calteau A."/>
            <person name="Cai F."/>
            <person name="Tandeau de Marsac N."/>
            <person name="Rippka R."/>
            <person name="Herdman M."/>
            <person name="Sivonen K."/>
            <person name="Coursin T."/>
            <person name="Laurent T."/>
            <person name="Goodwin L."/>
            <person name="Nolan M."/>
            <person name="Davenport K.W."/>
            <person name="Han C.S."/>
            <person name="Rubin E.M."/>
            <person name="Eisen J.A."/>
            <person name="Woyke T."/>
            <person name="Gugger M."/>
            <person name="Kerfeld C.A."/>
        </authorList>
    </citation>
    <scope>NUCLEOTIDE SEQUENCE [LARGE SCALE GENOMIC DNA]</scope>
    <source>
        <strain evidence="2">ATCC 29140 / PCC 7202</strain>
    </source>
</reference>
<dbReference type="eggNOG" id="COG0346">
    <property type="taxonomic scope" value="Bacteria"/>
</dbReference>
<evidence type="ECO:0000313" key="1">
    <source>
        <dbReference type="EMBL" id="AFZ47656.1"/>
    </source>
</evidence>
<dbReference type="BioCyc" id="CSTA292563:G1353-1706-MONOMER"/>
<gene>
    <name evidence="1" type="ordered locus">Cyast_1699</name>
</gene>
<sequence>MSKKIHIAISTDNLLESIKDYNKFLSALPIIVVDNQYALWETETVNFSVRVDKNVPSGTLRHLGWQDSTAEKFTEETDVNGITWERFNRQSQLDEIEILKSTDNGGKNP</sequence>
<dbReference type="HOGENOM" id="CLU_148731_0_0_3"/>
<dbReference type="AlphaFoldDB" id="K9YL39"/>
<keyword evidence="2" id="KW-1185">Reference proteome</keyword>
<organism evidence="1 2">
    <name type="scientific">Cyanobacterium stanieri (strain ATCC 29140 / PCC 7202)</name>
    <dbReference type="NCBI Taxonomy" id="292563"/>
    <lineage>
        <taxon>Bacteria</taxon>
        <taxon>Bacillati</taxon>
        <taxon>Cyanobacteriota</taxon>
        <taxon>Cyanophyceae</taxon>
        <taxon>Oscillatoriophycideae</taxon>
        <taxon>Chroococcales</taxon>
        <taxon>Geminocystaceae</taxon>
        <taxon>Cyanobacterium</taxon>
    </lineage>
</organism>
<protein>
    <submittedName>
        <fullName evidence="1">Uncharacterized protein</fullName>
    </submittedName>
</protein>
<proteinExistence type="predicted"/>
<name>K9YL39_CYASC</name>
<dbReference type="EMBL" id="CP003940">
    <property type="protein sequence ID" value="AFZ47656.1"/>
    <property type="molecule type" value="Genomic_DNA"/>
</dbReference>
<dbReference type="STRING" id="292563.Cyast_1699"/>
<accession>K9YL39</accession>
<dbReference type="Proteomes" id="UP000010483">
    <property type="component" value="Chromosome"/>
</dbReference>